<reference evidence="1 2" key="1">
    <citation type="journal article" date="2021" name="BMC Genomics">
        <title>Datura genome reveals duplications of psychoactive alkaloid biosynthetic genes and high mutation rate following tissue culture.</title>
        <authorList>
            <person name="Rajewski A."/>
            <person name="Carter-House D."/>
            <person name="Stajich J."/>
            <person name="Litt A."/>
        </authorList>
    </citation>
    <scope>NUCLEOTIDE SEQUENCE [LARGE SCALE GENOMIC DNA]</scope>
    <source>
        <strain evidence="1">AR-01</strain>
    </source>
</reference>
<keyword evidence="2" id="KW-1185">Reference proteome</keyword>
<dbReference type="EMBL" id="JACEIK010001598">
    <property type="protein sequence ID" value="MCD7470701.1"/>
    <property type="molecule type" value="Genomic_DNA"/>
</dbReference>
<evidence type="ECO:0000313" key="2">
    <source>
        <dbReference type="Proteomes" id="UP000823775"/>
    </source>
</evidence>
<comment type="caution">
    <text evidence="1">The sequence shown here is derived from an EMBL/GenBank/DDBJ whole genome shotgun (WGS) entry which is preliminary data.</text>
</comment>
<protein>
    <submittedName>
        <fullName evidence="1">Uncharacterized protein</fullName>
    </submittedName>
</protein>
<name>A0ABS8TIM4_DATST</name>
<dbReference type="Proteomes" id="UP000823775">
    <property type="component" value="Unassembled WGS sequence"/>
</dbReference>
<gene>
    <name evidence="1" type="ORF">HAX54_010726</name>
</gene>
<proteinExistence type="predicted"/>
<accession>A0ABS8TIM4</accession>
<evidence type="ECO:0000313" key="1">
    <source>
        <dbReference type="EMBL" id="MCD7470701.1"/>
    </source>
</evidence>
<organism evidence="1 2">
    <name type="scientific">Datura stramonium</name>
    <name type="common">Jimsonweed</name>
    <name type="synonym">Common thornapple</name>
    <dbReference type="NCBI Taxonomy" id="4076"/>
    <lineage>
        <taxon>Eukaryota</taxon>
        <taxon>Viridiplantae</taxon>
        <taxon>Streptophyta</taxon>
        <taxon>Embryophyta</taxon>
        <taxon>Tracheophyta</taxon>
        <taxon>Spermatophyta</taxon>
        <taxon>Magnoliopsida</taxon>
        <taxon>eudicotyledons</taxon>
        <taxon>Gunneridae</taxon>
        <taxon>Pentapetalae</taxon>
        <taxon>asterids</taxon>
        <taxon>lamiids</taxon>
        <taxon>Solanales</taxon>
        <taxon>Solanaceae</taxon>
        <taxon>Solanoideae</taxon>
        <taxon>Datureae</taxon>
        <taxon>Datura</taxon>
    </lineage>
</organism>
<sequence length="257" mass="28464">MHVRTEAVARSPAASLFTAHSWKGEAQTADNQNKDDAKEILFDDPDLIDYSRSSEFASTADCLTVVFSLQRVVESSKKTKSMDIADLNQVSSSCHSGGDLLFHLRPPHSPSHSYPHHFVTLPPPKPEPALLINPKSNSDPNLGTEIGDQLSVMKKGKEIASKAAMEVPKAEPYQTLFITITSWTDTAVSDEIGALGMFLDIIGHCVCFLTIQRSPENREWIHLPLEAKENEKLSLEMVVLIGEDPRMAEKQLLLFEI</sequence>